<dbReference type="Proteomes" id="UP000199181">
    <property type="component" value="Unassembled WGS sequence"/>
</dbReference>
<dbReference type="AlphaFoldDB" id="A0A1I0LFT9"/>
<dbReference type="InterPro" id="IPR004919">
    <property type="entry name" value="GmrSD_N"/>
</dbReference>
<proteinExistence type="predicted"/>
<dbReference type="PANTHER" id="PTHR37292:SF2">
    <property type="entry name" value="DUF262 DOMAIN-CONTAINING PROTEIN"/>
    <property type="match status" value="1"/>
</dbReference>
<accession>A0A1I0LFT9</accession>
<evidence type="ECO:0000313" key="4">
    <source>
        <dbReference type="Proteomes" id="UP000199181"/>
    </source>
</evidence>
<dbReference type="EMBL" id="FOIJ01000031">
    <property type="protein sequence ID" value="SEU38985.1"/>
    <property type="molecule type" value="Genomic_DNA"/>
</dbReference>
<feature type="region of interest" description="Disordered" evidence="1">
    <location>
        <begin position="1"/>
        <end position="57"/>
    </location>
</feature>
<name>A0A1I0LFT9_9BACT</name>
<protein>
    <recommendedName>
        <fullName evidence="2">GmrSD restriction endonucleases N-terminal domain-containing protein</fullName>
    </recommendedName>
</protein>
<gene>
    <name evidence="3" type="ORF">SAMN05443639_1312</name>
</gene>
<dbReference type="PANTHER" id="PTHR37292">
    <property type="entry name" value="VNG6097C"/>
    <property type="match status" value="1"/>
</dbReference>
<sequence>MASIRSPRSPTLTEWPGAPRRPCPSHAPPVNGTPRYNGGMTTGTAGSTPHLNDPKPSVDRIDELARRIVTGDILLPKFQREFVWKSKRVLALLDSIAKGYPIGSILLWRTRQELKSEKKIADLDVANQQAEYPFNYLLDGQQRLSTICGALFWNGSDPKSLWNIAYDLRAENFFHPNTLEELPLYQMRVNKLSNPSGFFGQIAQLALHASPDKDELAARAKALFDRFKDYKIAVVTLGDMSIKDVAPIFERINSQGVPLTRVDLLRAATWSKEFDLNEAIGEIQEELDEKGFREIESKSILRNLSASQGGGFSIEDVEHLRGHTPQARLEAAKITKLAYQRAVDFLVSELGVVSSYALPYANQITVLAECFRLLPTSPSPAQYHAMREWFWQTSFSGYFSGWNTGQMTTDLASVRAFASGAKPRIPLVAARPVETTWRDRPFRTNNALSKAFALVLAAQAPRDLLTGQRIDTSASLSWINQKEFHHFFPKKWLKSQDVTSSQINVMANIVYLTSASNKTISGKKPSQYLREAESRLGSEFEAVLQSNLIPPSAFDAAVRDDYEAFLHARSQAIDETAARLAGWPENVARAIVDGEDEDSE</sequence>
<evidence type="ECO:0000313" key="3">
    <source>
        <dbReference type="EMBL" id="SEU38985.1"/>
    </source>
</evidence>
<evidence type="ECO:0000256" key="1">
    <source>
        <dbReference type="SAM" id="MobiDB-lite"/>
    </source>
</evidence>
<dbReference type="Pfam" id="PF03235">
    <property type="entry name" value="GmrSD_N"/>
    <property type="match status" value="1"/>
</dbReference>
<organism evidence="3 4">
    <name type="scientific">Stigmatella erecta</name>
    <dbReference type="NCBI Taxonomy" id="83460"/>
    <lineage>
        <taxon>Bacteria</taxon>
        <taxon>Pseudomonadati</taxon>
        <taxon>Myxococcota</taxon>
        <taxon>Myxococcia</taxon>
        <taxon>Myxococcales</taxon>
        <taxon>Cystobacterineae</taxon>
        <taxon>Archangiaceae</taxon>
        <taxon>Stigmatella</taxon>
    </lineage>
</organism>
<reference evidence="4" key="1">
    <citation type="submission" date="2016-10" db="EMBL/GenBank/DDBJ databases">
        <authorList>
            <person name="Varghese N."/>
            <person name="Submissions S."/>
        </authorList>
    </citation>
    <scope>NUCLEOTIDE SEQUENCE [LARGE SCALE GENOMIC DNA]</scope>
    <source>
        <strain evidence="4">DSM 16858</strain>
    </source>
</reference>
<feature type="compositionally biased region" description="Polar residues" evidence="1">
    <location>
        <begin position="1"/>
        <end position="12"/>
    </location>
</feature>
<evidence type="ECO:0000259" key="2">
    <source>
        <dbReference type="Pfam" id="PF03235"/>
    </source>
</evidence>
<keyword evidence="4" id="KW-1185">Reference proteome</keyword>
<feature type="domain" description="GmrSD restriction endonucleases N-terminal" evidence="2">
    <location>
        <begin position="70"/>
        <end position="268"/>
    </location>
</feature>